<dbReference type="InterPro" id="IPR024775">
    <property type="entry name" value="DinB-like"/>
</dbReference>
<dbReference type="RefSeq" id="WP_270676309.1">
    <property type="nucleotide sequence ID" value="NZ_JAQFWP010000006.1"/>
</dbReference>
<evidence type="ECO:0000259" key="2">
    <source>
        <dbReference type="Pfam" id="PF12867"/>
    </source>
</evidence>
<organism evidence="3 4">
    <name type="scientific">Nocardiopsis suaedae</name>
    <dbReference type="NCBI Taxonomy" id="3018444"/>
    <lineage>
        <taxon>Bacteria</taxon>
        <taxon>Bacillati</taxon>
        <taxon>Actinomycetota</taxon>
        <taxon>Actinomycetes</taxon>
        <taxon>Streptosporangiales</taxon>
        <taxon>Nocardiopsidaceae</taxon>
        <taxon>Nocardiopsis</taxon>
    </lineage>
</organism>
<reference evidence="3" key="1">
    <citation type="submission" date="2023-01" db="EMBL/GenBank/DDBJ databases">
        <title>Draft genome sequence of Nocardiopsis sp. LSu2-4 isolated from halophytes.</title>
        <authorList>
            <person name="Duangmal K."/>
            <person name="Chantavorakit T."/>
        </authorList>
    </citation>
    <scope>NUCLEOTIDE SEQUENCE</scope>
    <source>
        <strain evidence="3">LSu2-4</strain>
    </source>
</reference>
<dbReference type="EMBL" id="JAQFWP010000006">
    <property type="protein sequence ID" value="MDA2803819.1"/>
    <property type="molecule type" value="Genomic_DNA"/>
</dbReference>
<name>A0ABT4TGJ6_9ACTN</name>
<evidence type="ECO:0000256" key="1">
    <source>
        <dbReference type="SAM" id="MobiDB-lite"/>
    </source>
</evidence>
<feature type="region of interest" description="Disordered" evidence="1">
    <location>
        <begin position="183"/>
        <end position="204"/>
    </location>
</feature>
<feature type="compositionally biased region" description="Basic and acidic residues" evidence="1">
    <location>
        <begin position="183"/>
        <end position="193"/>
    </location>
</feature>
<evidence type="ECO:0000313" key="3">
    <source>
        <dbReference type="EMBL" id="MDA2803819.1"/>
    </source>
</evidence>
<comment type="caution">
    <text evidence="3">The sequence shown here is derived from an EMBL/GenBank/DDBJ whole genome shotgun (WGS) entry which is preliminary data.</text>
</comment>
<protein>
    <submittedName>
        <fullName evidence="3">DinB family protein</fullName>
    </submittedName>
</protein>
<dbReference type="Pfam" id="PF12867">
    <property type="entry name" value="DinB_2"/>
    <property type="match status" value="1"/>
</dbReference>
<keyword evidence="4" id="KW-1185">Reference proteome</keyword>
<dbReference type="Proteomes" id="UP001165685">
    <property type="component" value="Unassembled WGS sequence"/>
</dbReference>
<sequence>MTETDTIDTEPRVALLLGQLDTAWALFEHHLEGIDDRAALWEPAPGAWSVRPGPGGAWTPDWQVAEPDPAPPVTIAWTMWHISYWWSTVHEVCFGGGEAPERTSIAWPGSAEAAAGELRGLHAAWRTALEGATAADLDSADRTAALPWPVTMTLGDAAGWVTVELTKNVAEIGLLRHLYLNRPERSQRPEPRPEASQGAGEERP</sequence>
<accession>A0ABT4TGJ6</accession>
<gene>
    <name evidence="3" type="ORF">O4U47_04790</name>
</gene>
<dbReference type="SUPFAM" id="SSF109854">
    <property type="entry name" value="DinB/YfiT-like putative metalloenzymes"/>
    <property type="match status" value="1"/>
</dbReference>
<proteinExistence type="predicted"/>
<dbReference type="InterPro" id="IPR034660">
    <property type="entry name" value="DinB/YfiT-like"/>
</dbReference>
<feature type="domain" description="DinB-like" evidence="2">
    <location>
        <begin position="64"/>
        <end position="172"/>
    </location>
</feature>
<evidence type="ECO:0000313" key="4">
    <source>
        <dbReference type="Proteomes" id="UP001165685"/>
    </source>
</evidence>